<dbReference type="InterPro" id="IPR005442">
    <property type="entry name" value="GST_omega"/>
</dbReference>
<dbReference type="SFLD" id="SFLDG00358">
    <property type="entry name" value="Main_(cytGST)"/>
    <property type="match status" value="1"/>
</dbReference>
<dbReference type="Gene3D" id="1.20.1050.10">
    <property type="match status" value="1"/>
</dbReference>
<dbReference type="EMBL" id="EAAA01001477">
    <property type="status" value="NOT_ANNOTATED_CDS"/>
    <property type="molecule type" value="Genomic_DNA"/>
</dbReference>
<dbReference type="InterPro" id="IPR010987">
    <property type="entry name" value="Glutathione-S-Trfase_C-like"/>
</dbReference>
<evidence type="ECO:0000256" key="5">
    <source>
        <dbReference type="RuleBase" id="RU368071"/>
    </source>
</evidence>
<dbReference type="InterPro" id="IPR004045">
    <property type="entry name" value="Glutathione_S-Trfase_N"/>
</dbReference>
<dbReference type="GO" id="GO:0006749">
    <property type="term" value="P:glutathione metabolic process"/>
    <property type="evidence" value="ECO:0000318"/>
    <property type="project" value="GO_Central"/>
</dbReference>
<dbReference type="HOGENOM" id="CLU_011226_9_2_1"/>
<dbReference type="Ensembl" id="ENSCINT00000011374.3">
    <property type="protein sequence ID" value="ENSCINP00000011374.3"/>
    <property type="gene ID" value="ENSCING00000005508.3"/>
</dbReference>
<proteinExistence type="inferred from homology"/>
<dbReference type="PANTHER" id="PTHR43968">
    <property type="match status" value="1"/>
</dbReference>
<dbReference type="Proteomes" id="UP000008144">
    <property type="component" value="Chromosome 2"/>
</dbReference>
<evidence type="ECO:0000256" key="3">
    <source>
        <dbReference type="ARBA" id="ARBA00048353"/>
    </source>
</evidence>
<evidence type="ECO:0000259" key="7">
    <source>
        <dbReference type="PROSITE" id="PS50404"/>
    </source>
</evidence>
<dbReference type="SFLD" id="SFLDS00019">
    <property type="entry name" value="Glutathione_Transferase_(cytos"/>
    <property type="match status" value="1"/>
</dbReference>
<evidence type="ECO:0000313" key="10">
    <source>
        <dbReference type="Proteomes" id="UP000008144"/>
    </source>
</evidence>
<keyword evidence="2 5" id="KW-0560">Oxidoreductase</keyword>
<dbReference type="InterPro" id="IPR004046">
    <property type="entry name" value="GST_C"/>
</dbReference>
<comment type="function">
    <text evidence="5">Exhibits glutathione-dependent thiol transferase activity. Has high dehydroascorbate reductase activity and may contribute to the recycling of ascorbic acid. Participates in the biotransformation of inorganic arsenic and reduces monomethylarsonic acid (MMA).</text>
</comment>
<dbReference type="InterPro" id="IPR050983">
    <property type="entry name" value="GST_Omega/HSP26"/>
</dbReference>
<dbReference type="EC" id="1.8.5.1" evidence="5"/>
<dbReference type="EC" id="2.5.1.18" evidence="5"/>
<reference evidence="10" key="1">
    <citation type="journal article" date="2002" name="Science">
        <title>The draft genome of Ciona intestinalis: insights into chordate and vertebrate origins.</title>
        <authorList>
            <person name="Dehal P."/>
            <person name="Satou Y."/>
            <person name="Campbell R.K."/>
            <person name="Chapman J."/>
            <person name="Degnan B."/>
            <person name="De Tomaso A."/>
            <person name="Davidson B."/>
            <person name="Di Gregorio A."/>
            <person name="Gelpke M."/>
            <person name="Goodstein D.M."/>
            <person name="Harafuji N."/>
            <person name="Hastings K.E."/>
            <person name="Ho I."/>
            <person name="Hotta K."/>
            <person name="Huang W."/>
            <person name="Kawashima T."/>
            <person name="Lemaire P."/>
            <person name="Martinez D."/>
            <person name="Meinertzhagen I.A."/>
            <person name="Necula S."/>
            <person name="Nonaka M."/>
            <person name="Putnam N."/>
            <person name="Rash S."/>
            <person name="Saiga H."/>
            <person name="Satake M."/>
            <person name="Terry A."/>
            <person name="Yamada L."/>
            <person name="Wang H.G."/>
            <person name="Awazu S."/>
            <person name="Azumi K."/>
            <person name="Boore J."/>
            <person name="Branno M."/>
            <person name="Chin-Bow S."/>
            <person name="DeSantis R."/>
            <person name="Doyle S."/>
            <person name="Francino P."/>
            <person name="Keys D.N."/>
            <person name="Haga S."/>
            <person name="Hayashi H."/>
            <person name="Hino K."/>
            <person name="Imai K.S."/>
            <person name="Inaba K."/>
            <person name="Kano S."/>
            <person name="Kobayashi K."/>
            <person name="Kobayashi M."/>
            <person name="Lee B.I."/>
            <person name="Makabe K.W."/>
            <person name="Manohar C."/>
            <person name="Matassi G."/>
            <person name="Medina M."/>
            <person name="Mochizuki Y."/>
            <person name="Mount S."/>
            <person name="Morishita T."/>
            <person name="Miura S."/>
            <person name="Nakayama A."/>
            <person name="Nishizaka S."/>
            <person name="Nomoto H."/>
            <person name="Ohta F."/>
            <person name="Oishi K."/>
            <person name="Rigoutsos I."/>
            <person name="Sano M."/>
            <person name="Sasaki A."/>
            <person name="Sasakura Y."/>
            <person name="Shoguchi E."/>
            <person name="Shin-i T."/>
            <person name="Spagnuolo A."/>
            <person name="Stainier D."/>
            <person name="Suzuki M.M."/>
            <person name="Tassy O."/>
            <person name="Takatori N."/>
            <person name="Tokuoka M."/>
            <person name="Yagi K."/>
            <person name="Yoshizaki F."/>
            <person name="Wada S."/>
            <person name="Zhang C."/>
            <person name="Hyatt P.D."/>
            <person name="Larimer F."/>
            <person name="Detter C."/>
            <person name="Doggett N."/>
            <person name="Glavina T."/>
            <person name="Hawkins T."/>
            <person name="Richardson P."/>
            <person name="Lucas S."/>
            <person name="Kohara Y."/>
            <person name="Levine M."/>
            <person name="Satoh N."/>
            <person name="Rokhsar D.S."/>
        </authorList>
    </citation>
    <scope>NUCLEOTIDE SEQUENCE [LARGE SCALE GENOMIC DNA]</scope>
</reference>
<comment type="catalytic activity">
    <reaction evidence="4 5">
        <text>L-dehydroascorbate + 2 glutathione = glutathione disulfide + L-ascorbate</text>
        <dbReference type="Rhea" id="RHEA:24424"/>
        <dbReference type="ChEBI" id="CHEBI:38290"/>
        <dbReference type="ChEBI" id="CHEBI:57925"/>
        <dbReference type="ChEBI" id="CHEBI:58297"/>
        <dbReference type="ChEBI" id="CHEBI:58539"/>
        <dbReference type="EC" id="1.8.5.1"/>
    </reaction>
</comment>
<dbReference type="SUPFAM" id="SSF52833">
    <property type="entry name" value="Thioredoxin-like"/>
    <property type="match status" value="1"/>
</dbReference>
<dbReference type="PROSITE" id="PS50404">
    <property type="entry name" value="GST_NTER"/>
    <property type="match status" value="1"/>
</dbReference>
<dbReference type="OMA" id="QENWPPR"/>
<dbReference type="InterPro" id="IPR036249">
    <property type="entry name" value="Thioredoxin-like_sf"/>
</dbReference>
<dbReference type="InterPro" id="IPR040079">
    <property type="entry name" value="Glutathione_S-Trfase"/>
</dbReference>
<dbReference type="PROSITE" id="PS50405">
    <property type="entry name" value="GST_CTER"/>
    <property type="match status" value="1"/>
</dbReference>
<keyword evidence="5" id="KW-0808">Transferase</keyword>
<evidence type="ECO:0000256" key="6">
    <source>
        <dbReference type="SAM" id="SignalP"/>
    </source>
</evidence>
<dbReference type="GO" id="GO:0004364">
    <property type="term" value="F:glutathione transferase activity"/>
    <property type="evidence" value="ECO:0000318"/>
    <property type="project" value="GO_Central"/>
</dbReference>
<evidence type="ECO:0000256" key="1">
    <source>
        <dbReference type="ARBA" id="ARBA00011067"/>
    </source>
</evidence>
<dbReference type="GO" id="GO:0005737">
    <property type="term" value="C:cytoplasm"/>
    <property type="evidence" value="ECO:0000318"/>
    <property type="project" value="GO_Central"/>
</dbReference>
<keyword evidence="6" id="KW-0732">Signal</keyword>
<evidence type="ECO:0000256" key="4">
    <source>
        <dbReference type="ARBA" id="ARBA00049544"/>
    </source>
</evidence>
<dbReference type="PANTHER" id="PTHR43968:SF6">
    <property type="entry name" value="GLUTATHIONE S-TRANSFERASE OMEGA"/>
    <property type="match status" value="1"/>
</dbReference>
<reference evidence="9" key="4">
    <citation type="submission" date="2025-09" db="UniProtKB">
        <authorList>
            <consortium name="Ensembl"/>
        </authorList>
    </citation>
    <scope>IDENTIFICATION</scope>
</reference>
<evidence type="ECO:0000256" key="2">
    <source>
        <dbReference type="ARBA" id="ARBA00023002"/>
    </source>
</evidence>
<dbReference type="SUPFAM" id="SSF47616">
    <property type="entry name" value="GST C-terminal domain-like"/>
    <property type="match status" value="1"/>
</dbReference>
<accession>F7AV59</accession>
<dbReference type="GO" id="GO:0045174">
    <property type="term" value="F:glutathione dehydrogenase (ascorbate) activity"/>
    <property type="evidence" value="ECO:0000318"/>
    <property type="project" value="GO_Central"/>
</dbReference>
<dbReference type="InParanoid" id="F7AV59"/>
<protein>
    <recommendedName>
        <fullName evidence="5">Glutathione S-transferase omega</fullName>
        <shortName evidence="5">GSTO</shortName>
        <ecNumber evidence="5">1.20.4.2</ecNumber>
        <ecNumber evidence="5">1.8.5.1</ecNumber>
        <ecNumber evidence="5">2.5.1.18</ecNumber>
    </recommendedName>
    <alternativeName>
        <fullName evidence="5">Glutathione-dependent dehydroascorbate reductase</fullName>
    </alternativeName>
    <alternativeName>
        <fullName evidence="5">Monomethylarsonic acid reductase</fullName>
    </alternativeName>
</protein>
<keyword evidence="10" id="KW-1185">Reference proteome</keyword>
<dbReference type="Gene3D" id="3.40.30.10">
    <property type="entry name" value="Glutaredoxin"/>
    <property type="match status" value="1"/>
</dbReference>
<comment type="catalytic activity">
    <reaction evidence="5">
        <text>RX + glutathione = an S-substituted glutathione + a halide anion + H(+)</text>
        <dbReference type="Rhea" id="RHEA:16437"/>
        <dbReference type="ChEBI" id="CHEBI:15378"/>
        <dbReference type="ChEBI" id="CHEBI:16042"/>
        <dbReference type="ChEBI" id="CHEBI:17792"/>
        <dbReference type="ChEBI" id="CHEBI:57925"/>
        <dbReference type="ChEBI" id="CHEBI:90779"/>
        <dbReference type="EC" id="2.5.1.18"/>
    </reaction>
</comment>
<dbReference type="GO" id="GO:0050610">
    <property type="term" value="F:methylarsonate reductase activity"/>
    <property type="evidence" value="ECO:0007669"/>
    <property type="project" value="UniProtKB-UniRule"/>
</dbReference>
<dbReference type="AlphaFoldDB" id="F7AV59"/>
<dbReference type="Pfam" id="PF13417">
    <property type="entry name" value="GST_N_3"/>
    <property type="match status" value="1"/>
</dbReference>
<comment type="similarity">
    <text evidence="1 5">Belongs to the GST superfamily. Omega family.</text>
</comment>
<evidence type="ECO:0000313" key="9">
    <source>
        <dbReference type="Ensembl" id="ENSCINP00000011374.3"/>
    </source>
</evidence>
<dbReference type="EC" id="1.20.4.2" evidence="5"/>
<dbReference type="STRING" id="7719.ENSCINP00000011374"/>
<reference evidence="9" key="3">
    <citation type="submission" date="2025-08" db="UniProtKB">
        <authorList>
            <consortium name="Ensembl"/>
        </authorList>
    </citation>
    <scope>IDENTIFICATION</scope>
</reference>
<sequence length="250" mass="28257">MFFPVVIIVTFLRLLGSAEPTPPAKGVLRVYGMKFCPYVQRLKLVLAAKGVAHETININLLSKPKWYFTKNPMGKVPTIEIDDVVIYESDIVSEYVDAVYPGRKLCTTNALKSAKEKMFLVYWGNNCVVNYYKYARELKNNDQEAKDAFCALVKEGLEKTATFLENNGTPYICGSQPGLTDYLLYPHLERINAIVPVDLKQIPRVKAYFDAMQEDEAVKSCRFSNELHLEFIKKYVTGDVGAYDIGPVAE</sequence>
<feature type="domain" description="GST N-terminal" evidence="7">
    <location>
        <begin position="26"/>
        <end position="104"/>
    </location>
</feature>
<feature type="domain" description="GST C-terminal" evidence="8">
    <location>
        <begin position="109"/>
        <end position="236"/>
    </location>
</feature>
<feature type="chain" id="PRO_5045152874" description="Glutathione S-transferase omega" evidence="6">
    <location>
        <begin position="19"/>
        <end position="250"/>
    </location>
</feature>
<organism evidence="9 10">
    <name type="scientific">Ciona intestinalis</name>
    <name type="common">Transparent sea squirt</name>
    <name type="synonym">Ascidia intestinalis</name>
    <dbReference type="NCBI Taxonomy" id="7719"/>
    <lineage>
        <taxon>Eukaryota</taxon>
        <taxon>Metazoa</taxon>
        <taxon>Chordata</taxon>
        <taxon>Tunicata</taxon>
        <taxon>Ascidiacea</taxon>
        <taxon>Phlebobranchia</taxon>
        <taxon>Cionidae</taxon>
        <taxon>Ciona</taxon>
    </lineage>
</organism>
<name>F7AV59_CIOIN</name>
<dbReference type="InterPro" id="IPR036282">
    <property type="entry name" value="Glutathione-S-Trfase_C_sf"/>
</dbReference>
<evidence type="ECO:0000259" key="8">
    <source>
        <dbReference type="PROSITE" id="PS50405"/>
    </source>
</evidence>
<feature type="signal peptide" evidence="6">
    <location>
        <begin position="1"/>
        <end position="18"/>
    </location>
</feature>
<reference evidence="9" key="2">
    <citation type="journal article" date="2008" name="Genome Biol.">
        <title>Improved genome assembly and evidence-based global gene model set for the chordate Ciona intestinalis: new insight into intron and operon populations.</title>
        <authorList>
            <person name="Satou Y."/>
            <person name="Mineta K."/>
            <person name="Ogasawara M."/>
            <person name="Sasakura Y."/>
            <person name="Shoguchi E."/>
            <person name="Ueno K."/>
            <person name="Yamada L."/>
            <person name="Matsumoto J."/>
            <person name="Wasserscheid J."/>
            <person name="Dewar K."/>
            <person name="Wiley G.B."/>
            <person name="Macmil S.L."/>
            <person name="Roe B.A."/>
            <person name="Zeller R.W."/>
            <person name="Hastings K.E."/>
            <person name="Lemaire P."/>
            <person name="Lindquist E."/>
            <person name="Endo T."/>
            <person name="Hotta K."/>
            <person name="Inaba K."/>
        </authorList>
    </citation>
    <scope>NUCLEOTIDE SEQUENCE [LARGE SCALE GENOMIC DNA]</scope>
    <source>
        <strain evidence="9">wild type</strain>
    </source>
</reference>
<dbReference type="GeneTree" id="ENSGT00940000163896"/>
<dbReference type="Pfam" id="PF14497">
    <property type="entry name" value="GST_C_3"/>
    <property type="match status" value="1"/>
</dbReference>
<comment type="catalytic activity">
    <reaction evidence="3 5">
        <text>methylarsonate + 2 glutathione + H(+) = methylarsonous acid + glutathione disulfide + H2O</text>
        <dbReference type="Rhea" id="RHEA:15969"/>
        <dbReference type="ChEBI" id="CHEBI:15377"/>
        <dbReference type="ChEBI" id="CHEBI:15378"/>
        <dbReference type="ChEBI" id="CHEBI:17826"/>
        <dbReference type="ChEBI" id="CHEBI:33409"/>
        <dbReference type="ChEBI" id="CHEBI:57925"/>
        <dbReference type="ChEBI" id="CHEBI:58297"/>
        <dbReference type="EC" id="1.20.4.2"/>
    </reaction>
</comment>
<dbReference type="PRINTS" id="PR01625">
    <property type="entry name" value="GSTRNSFRASEO"/>
</dbReference>